<proteinExistence type="predicted"/>
<feature type="compositionally biased region" description="Acidic residues" evidence="9">
    <location>
        <begin position="944"/>
        <end position="953"/>
    </location>
</feature>
<keyword evidence="2" id="KW-0547">Nucleotide-binding</keyword>
<evidence type="ECO:0000256" key="6">
    <source>
        <dbReference type="ARBA" id="ARBA00022833"/>
    </source>
</evidence>
<dbReference type="SMART" id="SM00184">
    <property type="entry name" value="RING"/>
    <property type="match status" value="1"/>
</dbReference>
<gene>
    <name evidence="13" type="ORF">EVOR1521_LOCUS7980</name>
</gene>
<dbReference type="SUPFAM" id="SSF57850">
    <property type="entry name" value="RING/U-box"/>
    <property type="match status" value="1"/>
</dbReference>
<dbReference type="GO" id="GO:0008270">
    <property type="term" value="F:zinc ion binding"/>
    <property type="evidence" value="ECO:0007669"/>
    <property type="project" value="UniProtKB-KW"/>
</dbReference>
<evidence type="ECO:0000313" key="14">
    <source>
        <dbReference type="Proteomes" id="UP001178507"/>
    </source>
</evidence>
<evidence type="ECO:0000256" key="9">
    <source>
        <dbReference type="SAM" id="MobiDB-lite"/>
    </source>
</evidence>
<keyword evidence="7" id="KW-0067">ATP-binding</keyword>
<dbReference type="InterPro" id="IPR049730">
    <property type="entry name" value="SNF2/RAD54-like_C"/>
</dbReference>
<dbReference type="InterPro" id="IPR001841">
    <property type="entry name" value="Znf_RING"/>
</dbReference>
<dbReference type="PANTHER" id="PTHR45626:SF26">
    <property type="entry name" value="FAMILY HELICASE, PUTATIVE (AFU_ORTHOLOGUE AFUA_2G09120)-RELATED"/>
    <property type="match status" value="1"/>
</dbReference>
<feature type="domain" description="Helicase C-terminal" evidence="12">
    <location>
        <begin position="760"/>
        <end position="930"/>
    </location>
</feature>
<comment type="caution">
    <text evidence="13">The sequence shown here is derived from an EMBL/GenBank/DDBJ whole genome shotgun (WGS) entry which is preliminary data.</text>
</comment>
<keyword evidence="4" id="KW-0378">Hydrolase</keyword>
<dbReference type="InterPro" id="IPR050628">
    <property type="entry name" value="SNF2_RAD54_helicase_TF"/>
</dbReference>
<evidence type="ECO:0000256" key="8">
    <source>
        <dbReference type="PROSITE-ProRule" id="PRU00175"/>
    </source>
</evidence>
<dbReference type="Gene3D" id="3.40.50.300">
    <property type="entry name" value="P-loop containing nucleotide triphosphate hydrolases"/>
    <property type="match status" value="2"/>
</dbReference>
<dbReference type="PANTHER" id="PTHR45626">
    <property type="entry name" value="TRANSCRIPTION TERMINATION FACTOR 2-RELATED"/>
    <property type="match status" value="1"/>
</dbReference>
<dbReference type="GO" id="GO:0006281">
    <property type="term" value="P:DNA repair"/>
    <property type="evidence" value="ECO:0007669"/>
    <property type="project" value="TreeGrafter"/>
</dbReference>
<name>A0AA36I350_9DINO</name>
<dbReference type="InterPro" id="IPR017907">
    <property type="entry name" value="Znf_RING_CS"/>
</dbReference>
<dbReference type="GO" id="GO:0004386">
    <property type="term" value="F:helicase activity"/>
    <property type="evidence" value="ECO:0007669"/>
    <property type="project" value="UniProtKB-KW"/>
</dbReference>
<dbReference type="Pfam" id="PF14634">
    <property type="entry name" value="zf-RING_5"/>
    <property type="match status" value="1"/>
</dbReference>
<evidence type="ECO:0000259" key="12">
    <source>
        <dbReference type="PROSITE" id="PS51194"/>
    </source>
</evidence>
<evidence type="ECO:0000259" key="10">
    <source>
        <dbReference type="PROSITE" id="PS50089"/>
    </source>
</evidence>
<dbReference type="GO" id="GO:0016787">
    <property type="term" value="F:hydrolase activity"/>
    <property type="evidence" value="ECO:0007669"/>
    <property type="project" value="UniProtKB-KW"/>
</dbReference>
<evidence type="ECO:0000259" key="11">
    <source>
        <dbReference type="PROSITE" id="PS51192"/>
    </source>
</evidence>
<dbReference type="InterPro" id="IPR000330">
    <property type="entry name" value="SNF2_N"/>
</dbReference>
<dbReference type="CDD" id="cd18793">
    <property type="entry name" value="SF2_C_SNF"/>
    <property type="match status" value="1"/>
</dbReference>
<evidence type="ECO:0000256" key="5">
    <source>
        <dbReference type="ARBA" id="ARBA00022806"/>
    </source>
</evidence>
<dbReference type="InterPro" id="IPR001650">
    <property type="entry name" value="Helicase_C-like"/>
</dbReference>
<feature type="domain" description="RING-type" evidence="10">
    <location>
        <begin position="682"/>
        <end position="722"/>
    </location>
</feature>
<evidence type="ECO:0000256" key="7">
    <source>
        <dbReference type="ARBA" id="ARBA00022840"/>
    </source>
</evidence>
<evidence type="ECO:0000256" key="2">
    <source>
        <dbReference type="ARBA" id="ARBA00022741"/>
    </source>
</evidence>
<feature type="region of interest" description="Disordered" evidence="9">
    <location>
        <begin position="925"/>
        <end position="953"/>
    </location>
</feature>
<feature type="region of interest" description="Disordered" evidence="9">
    <location>
        <begin position="146"/>
        <end position="183"/>
    </location>
</feature>
<dbReference type="GO" id="GO:0005634">
    <property type="term" value="C:nucleus"/>
    <property type="evidence" value="ECO:0007669"/>
    <property type="project" value="TreeGrafter"/>
</dbReference>
<dbReference type="Proteomes" id="UP001178507">
    <property type="component" value="Unassembled WGS sequence"/>
</dbReference>
<keyword evidence="3 8" id="KW-0863">Zinc-finger</keyword>
<dbReference type="Pfam" id="PF00176">
    <property type="entry name" value="SNF2-rel_dom"/>
    <property type="match status" value="1"/>
</dbReference>
<keyword evidence="6" id="KW-0862">Zinc</keyword>
<dbReference type="AlphaFoldDB" id="A0AA36I350"/>
<dbReference type="SUPFAM" id="SSF52540">
    <property type="entry name" value="P-loop containing nucleoside triphosphate hydrolases"/>
    <property type="match status" value="2"/>
</dbReference>
<accession>A0AA36I350</accession>
<dbReference type="InterPro" id="IPR013083">
    <property type="entry name" value="Znf_RING/FYVE/PHD"/>
</dbReference>
<evidence type="ECO:0000313" key="13">
    <source>
        <dbReference type="EMBL" id="CAJ1379882.1"/>
    </source>
</evidence>
<dbReference type="PROSITE" id="PS50089">
    <property type="entry name" value="ZF_RING_2"/>
    <property type="match status" value="1"/>
</dbReference>
<dbReference type="Gene3D" id="3.30.40.10">
    <property type="entry name" value="Zinc/RING finger domain, C3HC4 (zinc finger)"/>
    <property type="match status" value="1"/>
</dbReference>
<keyword evidence="5" id="KW-0347">Helicase</keyword>
<dbReference type="PROSITE" id="PS51192">
    <property type="entry name" value="HELICASE_ATP_BIND_1"/>
    <property type="match status" value="1"/>
</dbReference>
<keyword evidence="1" id="KW-0479">Metal-binding</keyword>
<dbReference type="PROSITE" id="PS00518">
    <property type="entry name" value="ZF_RING_1"/>
    <property type="match status" value="1"/>
</dbReference>
<organism evidence="13 14">
    <name type="scientific">Effrenium voratum</name>
    <dbReference type="NCBI Taxonomy" id="2562239"/>
    <lineage>
        <taxon>Eukaryota</taxon>
        <taxon>Sar</taxon>
        <taxon>Alveolata</taxon>
        <taxon>Dinophyceae</taxon>
        <taxon>Suessiales</taxon>
        <taxon>Symbiodiniaceae</taxon>
        <taxon>Effrenium</taxon>
    </lineage>
</organism>
<sequence>MLTVCHTARVALRVPKVQGSAPSQGRCETCGGEAHLGLPEVGPEDVLGIVSSSPLATQWREVLLEADLEERPSLAPLRVCASLEALPSPPLNRKIGASAEEEKAELELRVVADPLALAQRARLAIYPPWRLGPHLRFSWRLEAREETPPAVPAPELRQKPRRPRALTGIGGVSGGFGGGSDSSFDVHMDPELLETQAAPQPFQLLSHLEEAEAPEGLQLPLRAHQLQSLAWMQACEGEREPLLLGASREFLPALQPPHAAQQALVEAVKCRAVARVQRAFEVRGGVLADQVGSGKTAVTLALVVSDRNSHQASRTLVLAPGRLLQQWQHEAWKFLDRGMQVLDEDLRVAPVEPGEPQLLVAPVELLSSKRRLEEDSFATRLRRLQLSRLVVDEFHELSDGALAQLRPPSPATAPMALWGLTGTPALEGFGSVARLAQVFAVELGVFRRQLDAAALAQKALDYLARAQGAGCRLTSHPVHEELVTLHHTPAERALYAQHAAEARKGRLAAPELLQLCSHFHLTEKDTDAEAESAQLLRARQDAKATAKEWLALAAAKVAQQVPRMIKAAESEVLAEQYAQLLAEVGTAPHAEHAQLAGARAAGARQNAGRHEREADALILEAMRVEEASEESQGASQGAEVFGDGLELLEDLKQAKEAFRQRSCEVAFLSAMLDAAENQSFRCPICLNEPEPTERAILAACAHLFCLQCASTLARRGECALCRQTLRKGEAAEVVRVREPGAVEEQLERKRWGRFGSKIFQVVRKLHKIEEQDPRARAIVFVQWAALRRKLAAAFTEFQVPFVCLEEAADGRALNFWERDDVVGSFQNAPEDSTQGPKVLLLSLQDAASGTNLTRANHVLFVHPMLAKTSRLSVAYEQQALGRCLRLGQTRPVYLWRFVTLGTAEEDLSYRHQQELWRGLSDAPRHRRAASASAEAAARERESESDVDLDDLFW</sequence>
<keyword evidence="14" id="KW-1185">Reference proteome</keyword>
<feature type="compositionally biased region" description="Gly residues" evidence="9">
    <location>
        <begin position="168"/>
        <end position="180"/>
    </location>
</feature>
<feature type="domain" description="Helicase ATP-binding" evidence="11">
    <location>
        <begin position="276"/>
        <end position="442"/>
    </location>
</feature>
<reference evidence="13" key="1">
    <citation type="submission" date="2023-08" db="EMBL/GenBank/DDBJ databases">
        <authorList>
            <person name="Chen Y."/>
            <person name="Shah S."/>
            <person name="Dougan E. K."/>
            <person name="Thang M."/>
            <person name="Chan C."/>
        </authorList>
    </citation>
    <scope>NUCLEOTIDE SEQUENCE</scope>
</reference>
<protein>
    <submittedName>
        <fullName evidence="13">Uncharacterized protein</fullName>
    </submittedName>
</protein>
<evidence type="ECO:0000256" key="4">
    <source>
        <dbReference type="ARBA" id="ARBA00022801"/>
    </source>
</evidence>
<evidence type="ECO:0000256" key="3">
    <source>
        <dbReference type="ARBA" id="ARBA00022771"/>
    </source>
</evidence>
<dbReference type="PROSITE" id="PS51194">
    <property type="entry name" value="HELICASE_CTER"/>
    <property type="match status" value="1"/>
</dbReference>
<dbReference type="GO" id="GO:0008094">
    <property type="term" value="F:ATP-dependent activity, acting on DNA"/>
    <property type="evidence" value="ECO:0007669"/>
    <property type="project" value="TreeGrafter"/>
</dbReference>
<evidence type="ECO:0000256" key="1">
    <source>
        <dbReference type="ARBA" id="ARBA00022723"/>
    </source>
</evidence>
<dbReference type="InterPro" id="IPR027417">
    <property type="entry name" value="P-loop_NTPase"/>
</dbReference>
<dbReference type="GO" id="GO:0005524">
    <property type="term" value="F:ATP binding"/>
    <property type="evidence" value="ECO:0007669"/>
    <property type="project" value="UniProtKB-KW"/>
</dbReference>
<dbReference type="SMART" id="SM00487">
    <property type="entry name" value="DEXDc"/>
    <property type="match status" value="1"/>
</dbReference>
<dbReference type="InterPro" id="IPR014001">
    <property type="entry name" value="Helicase_ATP-bd"/>
</dbReference>
<dbReference type="EMBL" id="CAUJNA010000667">
    <property type="protein sequence ID" value="CAJ1379882.1"/>
    <property type="molecule type" value="Genomic_DNA"/>
</dbReference>